<dbReference type="Proteomes" id="UP000618343">
    <property type="component" value="Unassembled WGS sequence"/>
</dbReference>
<evidence type="ECO:0000256" key="1">
    <source>
        <dbReference type="SAM" id="Phobius"/>
    </source>
</evidence>
<feature type="transmembrane region" description="Helical" evidence="1">
    <location>
        <begin position="35"/>
        <end position="54"/>
    </location>
</feature>
<evidence type="ECO:0000313" key="4">
    <source>
        <dbReference type="Proteomes" id="UP000618343"/>
    </source>
</evidence>
<feature type="transmembrane region" description="Helical" evidence="1">
    <location>
        <begin position="6"/>
        <end position="28"/>
    </location>
</feature>
<dbReference type="Proteomes" id="UP000643554">
    <property type="component" value="Unassembled WGS sequence"/>
</dbReference>
<evidence type="ECO:0000313" key="3">
    <source>
        <dbReference type="EMBL" id="HIP91014.1"/>
    </source>
</evidence>
<name>A0A833E5U1_9EURY</name>
<comment type="caution">
    <text evidence="3">The sequence shown here is derived from an EMBL/GenBank/DDBJ whole genome shotgun (WGS) entry which is preliminary data.</text>
</comment>
<feature type="transmembrane region" description="Helical" evidence="1">
    <location>
        <begin position="119"/>
        <end position="137"/>
    </location>
</feature>
<keyword evidence="1" id="KW-1133">Transmembrane helix</keyword>
<feature type="transmembrane region" description="Helical" evidence="1">
    <location>
        <begin position="173"/>
        <end position="197"/>
    </location>
</feature>
<evidence type="ECO:0000313" key="2">
    <source>
        <dbReference type="EMBL" id="HIP84216.1"/>
    </source>
</evidence>
<dbReference type="InterPro" id="IPR019212">
    <property type="entry name" value="EhaG-like"/>
</dbReference>
<proteinExistence type="predicted"/>
<feature type="transmembrane region" description="Helical" evidence="1">
    <location>
        <begin position="203"/>
        <end position="224"/>
    </location>
</feature>
<feature type="transmembrane region" description="Helical" evidence="1">
    <location>
        <begin position="60"/>
        <end position="81"/>
    </location>
</feature>
<accession>A0A833E5U1</accession>
<dbReference type="EMBL" id="DQUI01000030">
    <property type="protein sequence ID" value="HIP84216.1"/>
    <property type="molecule type" value="Genomic_DNA"/>
</dbReference>
<dbReference type="EMBL" id="DQUO01000017">
    <property type="protein sequence ID" value="HIP91014.1"/>
    <property type="molecule type" value="Genomic_DNA"/>
</dbReference>
<gene>
    <name evidence="2" type="ORF">EYH15_01825</name>
    <name evidence="3" type="ORF">EYH21_01765</name>
</gene>
<protein>
    <submittedName>
        <fullName evidence="3">DUF2105 domain-containing protein</fullName>
    </submittedName>
</protein>
<sequence length="230" mass="25173">MDVVQHMFNPTVFVGFVVGILSLLAIAYQRSDIHTLILTDVVECAMLVIIAAVGTDLAEALILPGLVVGLAEFLAVSEILIQKNKLKKKGRKITKLFEEFLAVEEPKIDRDIDHPKMEILYSASRFISLLLVIYGAFLTGFTGGAVMSLGLLFYLLAQGITSKGISSEDIKDFWEAIVGFSGIMWALWIILGFVGFYLFPDHYVIFLLIAGGALALKVGSKLGLIGDLKF</sequence>
<keyword evidence="1" id="KW-0812">Transmembrane</keyword>
<dbReference type="AlphaFoldDB" id="A0A833E5U1"/>
<organism evidence="3 4">
    <name type="scientific">Methanothermococcus okinawensis</name>
    <dbReference type="NCBI Taxonomy" id="155863"/>
    <lineage>
        <taxon>Archaea</taxon>
        <taxon>Methanobacteriati</taxon>
        <taxon>Methanobacteriota</taxon>
        <taxon>Methanomada group</taxon>
        <taxon>Methanococci</taxon>
        <taxon>Methanococcales</taxon>
        <taxon>Methanococcaceae</taxon>
        <taxon>Methanothermococcus</taxon>
    </lineage>
</organism>
<reference evidence="3" key="1">
    <citation type="journal article" date="2020" name="ISME J.">
        <title>Gammaproteobacteria mediating utilization of methyl-, sulfur- and petroleum organic compounds in deep ocean hydrothermal plumes.</title>
        <authorList>
            <person name="Zhou Z."/>
            <person name="Liu Y."/>
            <person name="Pan J."/>
            <person name="Cron B.R."/>
            <person name="Toner B.M."/>
            <person name="Anantharaman K."/>
            <person name="Breier J.A."/>
            <person name="Dick G.J."/>
            <person name="Li M."/>
        </authorList>
    </citation>
    <scope>NUCLEOTIDE SEQUENCE</scope>
    <source>
        <strain evidence="2">SZUA-1453</strain>
        <strain evidence="3">SZUA-1471</strain>
    </source>
</reference>
<dbReference type="Pfam" id="PF09878">
    <property type="entry name" value="EhaG"/>
    <property type="match status" value="1"/>
</dbReference>
<keyword evidence="1" id="KW-0472">Membrane</keyword>